<accession>A0A845SHU6</accession>
<dbReference type="EMBL" id="WUBS01000003">
    <property type="protein sequence ID" value="NDL62191.1"/>
    <property type="molecule type" value="Genomic_DNA"/>
</dbReference>
<dbReference type="Proteomes" id="UP000461443">
    <property type="component" value="Unassembled WGS sequence"/>
</dbReference>
<name>A0A845SHU6_9GAMM</name>
<dbReference type="AlphaFoldDB" id="A0A845SHU6"/>
<evidence type="ECO:0000259" key="1">
    <source>
        <dbReference type="Pfam" id="PF02211"/>
    </source>
</evidence>
<proteinExistence type="predicted"/>
<dbReference type="InterPro" id="IPR008990">
    <property type="entry name" value="Elect_transpt_acc-like_dom_sf"/>
</dbReference>
<feature type="domain" description="Nitrile hydratase beta subunit" evidence="1">
    <location>
        <begin position="98"/>
        <end position="190"/>
    </location>
</feature>
<gene>
    <name evidence="2" type="ORF">GRH90_05410</name>
</gene>
<sequence length="194" mass="21844">MGKAGFFHHRPVFCRWAVSHRRIPPRHRGNGSRGIPQHALLRALVPRDGKAGDRKRIVYPGRAGRQDSAVGAAGEGIMKILEKEQVYDAVKTNPVYVRPTDLPIRFAAGDRVQAKNIHPQGHTRLPRYVRGKTGTVVRRHGSFVFPDTVAHGNGEKPQHVYSVRFEARELWGEERGDNSAVYLDLWDDYIIPAT</sequence>
<protein>
    <submittedName>
        <fullName evidence="2">Nitrile hydratase subunit beta</fullName>
    </submittedName>
</protein>
<dbReference type="SUPFAM" id="SSF50090">
    <property type="entry name" value="Electron transport accessory proteins"/>
    <property type="match status" value="1"/>
</dbReference>
<evidence type="ECO:0000313" key="3">
    <source>
        <dbReference type="Proteomes" id="UP000461443"/>
    </source>
</evidence>
<keyword evidence="3" id="KW-1185">Reference proteome</keyword>
<reference evidence="2 3" key="2">
    <citation type="submission" date="2020-02" db="EMBL/GenBank/DDBJ databases">
        <title>The new genus of Enterobacteriales.</title>
        <authorList>
            <person name="Kim I.S."/>
        </authorList>
    </citation>
    <scope>NUCLEOTIDE SEQUENCE [LARGE SCALE GENOMIC DNA]</scope>
    <source>
        <strain evidence="2 3">SAP-6</strain>
    </source>
</reference>
<dbReference type="Pfam" id="PF02211">
    <property type="entry name" value="NHase_beta_C"/>
    <property type="match status" value="1"/>
</dbReference>
<dbReference type="InterPro" id="IPR024690">
    <property type="entry name" value="CN_hydtase_beta_dom_C"/>
</dbReference>
<dbReference type="Gene3D" id="2.30.30.50">
    <property type="match status" value="1"/>
</dbReference>
<evidence type="ECO:0000313" key="2">
    <source>
        <dbReference type="EMBL" id="NDL62191.1"/>
    </source>
</evidence>
<comment type="caution">
    <text evidence="2">The sequence shown here is derived from an EMBL/GenBank/DDBJ whole genome shotgun (WGS) entry which is preliminary data.</text>
</comment>
<organism evidence="2 3">
    <name type="scientific">Acerihabitans arboris</name>
    <dbReference type="NCBI Taxonomy" id="2691583"/>
    <lineage>
        <taxon>Bacteria</taxon>
        <taxon>Pseudomonadati</taxon>
        <taxon>Pseudomonadota</taxon>
        <taxon>Gammaproteobacteria</taxon>
        <taxon>Enterobacterales</taxon>
        <taxon>Pectobacteriaceae</taxon>
        <taxon>Acerihabitans</taxon>
    </lineage>
</organism>
<reference evidence="2 3" key="1">
    <citation type="submission" date="2019-12" db="EMBL/GenBank/DDBJ databases">
        <authorList>
            <person name="Lee S.D."/>
        </authorList>
    </citation>
    <scope>NUCLEOTIDE SEQUENCE [LARGE SCALE GENOMIC DNA]</scope>
    <source>
        <strain evidence="2 3">SAP-6</strain>
    </source>
</reference>